<dbReference type="InterPro" id="IPR002818">
    <property type="entry name" value="DJ-1/PfpI"/>
</dbReference>
<dbReference type="PANTHER" id="PTHR48094:SF11">
    <property type="entry name" value="GLUTATHIONE-INDEPENDENT GLYOXALASE HSP31-RELATED"/>
    <property type="match status" value="1"/>
</dbReference>
<organism evidence="5 7">
    <name type="scientific">Lactobacillus acetotolerans</name>
    <dbReference type="NCBI Taxonomy" id="1600"/>
    <lineage>
        <taxon>Bacteria</taxon>
        <taxon>Bacillati</taxon>
        <taxon>Bacillota</taxon>
        <taxon>Bacilli</taxon>
        <taxon>Lactobacillales</taxon>
        <taxon>Lactobacillaceae</taxon>
        <taxon>Lactobacillus</taxon>
    </lineage>
</organism>
<dbReference type="EMBL" id="AP014808">
    <property type="protein sequence ID" value="BAQ57125.1"/>
    <property type="molecule type" value="Genomic_DNA"/>
</dbReference>
<dbReference type="GO" id="GO:0005737">
    <property type="term" value="C:cytoplasm"/>
    <property type="evidence" value="ECO:0007669"/>
    <property type="project" value="TreeGrafter"/>
</dbReference>
<keyword evidence="7" id="KW-1185">Reference proteome</keyword>
<keyword evidence="6" id="KW-0808">Transferase</keyword>
<evidence type="ECO:0000313" key="7">
    <source>
        <dbReference type="Proteomes" id="UP000035709"/>
    </source>
</evidence>
<evidence type="ECO:0000313" key="5">
    <source>
        <dbReference type="EMBL" id="BAQ57125.1"/>
    </source>
</evidence>
<comment type="similarity">
    <text evidence="3">Belongs to the peptidase C56 family. HSP31-like subfamily.</text>
</comment>
<dbReference type="Gene3D" id="3.40.50.880">
    <property type="match status" value="1"/>
</dbReference>
<dbReference type="CDD" id="cd03141">
    <property type="entry name" value="GATase1_Hsp31_like"/>
    <property type="match status" value="1"/>
</dbReference>
<evidence type="ECO:0000259" key="4">
    <source>
        <dbReference type="Pfam" id="PF01965"/>
    </source>
</evidence>
<dbReference type="GO" id="GO:0019172">
    <property type="term" value="F:glyoxalase III activity"/>
    <property type="evidence" value="ECO:0007669"/>
    <property type="project" value="TreeGrafter"/>
</dbReference>
<proteinExistence type="inferred from homology"/>
<keyword evidence="1" id="KW-0346">Stress response</keyword>
<dbReference type="Proteomes" id="UP000325393">
    <property type="component" value="Chromosome"/>
</dbReference>
<dbReference type="InterPro" id="IPR029062">
    <property type="entry name" value="Class_I_gatase-like"/>
</dbReference>
<dbReference type="EMBL" id="CP044496">
    <property type="protein sequence ID" value="QFG51182.1"/>
    <property type="molecule type" value="Genomic_DNA"/>
</dbReference>
<dbReference type="Pfam" id="PF01965">
    <property type="entry name" value="DJ-1_PfpI"/>
    <property type="match status" value="1"/>
</dbReference>
<dbReference type="Proteomes" id="UP000035709">
    <property type="component" value="Chromosome"/>
</dbReference>
<dbReference type="GeneID" id="78212124"/>
<dbReference type="STRING" id="1600.LBAT_0736"/>
<gene>
    <name evidence="6" type="ORF">LA749_03885</name>
    <name evidence="5" type="ORF">LBAT_0736</name>
</gene>
<dbReference type="PANTHER" id="PTHR48094">
    <property type="entry name" value="PROTEIN/NUCLEIC ACID DEGLYCASE DJ-1-RELATED"/>
    <property type="match status" value="1"/>
</dbReference>
<evidence type="ECO:0000313" key="6">
    <source>
        <dbReference type="EMBL" id="QFG51182.1"/>
    </source>
</evidence>
<evidence type="ECO:0000256" key="2">
    <source>
        <dbReference type="ARBA" id="ARBA00023239"/>
    </source>
</evidence>
<dbReference type="PATRIC" id="fig|1600.4.peg.751"/>
<sequence>MNKKILVVETNTTNFANSDHLTGLWLGESAEFVNEMKESAYKVDFVSPKGGYVPVDPRSMKNTYLDEDTLHLYQDQDYQKRALAETLKPEDINSKDYAAIYYTGGHGVMWDFPNNAALQKISLAIYQQGGYICSVCHGIAGLLNTKLGNGKYLIAGKEITGFITKEEILSGNRKRVPFLNEKVAEDHGADFQKALPFKSFAVQDDRLITGQNPESPRAVAKKLLANLGK</sequence>
<name>A0A0D6A3M4_9LACO</name>
<dbReference type="OrthoDB" id="9792284at2"/>
<accession>A0A0D6A3M4</accession>
<reference evidence="6 8" key="2">
    <citation type="submission" date="2019-09" db="EMBL/GenBank/DDBJ databases">
        <title>Genome sequencing of Lactobacillus acetotolerans.</title>
        <authorList>
            <person name="Kim K."/>
        </authorList>
    </citation>
    <scope>NUCLEOTIDE SEQUENCE [LARGE SCALE GENOMIC DNA]</scope>
    <source>
        <strain evidence="6 8">LA749</strain>
    </source>
</reference>
<dbReference type="SUPFAM" id="SSF52317">
    <property type="entry name" value="Class I glutamine amidotransferase-like"/>
    <property type="match status" value="1"/>
</dbReference>
<dbReference type="RefSeq" id="WP_054682122.1">
    <property type="nucleotide sequence ID" value="NZ_AP014808.1"/>
</dbReference>
<evidence type="ECO:0000256" key="3">
    <source>
        <dbReference type="ARBA" id="ARBA00038493"/>
    </source>
</evidence>
<dbReference type="GO" id="GO:0019243">
    <property type="term" value="P:methylglyoxal catabolic process to D-lactate via S-lactoyl-glutathione"/>
    <property type="evidence" value="ECO:0007669"/>
    <property type="project" value="TreeGrafter"/>
</dbReference>
<dbReference type="InterPro" id="IPR050325">
    <property type="entry name" value="Prot/Nucl_acid_deglycase"/>
</dbReference>
<protein>
    <submittedName>
        <fullName evidence="5">Peptidase</fullName>
    </submittedName>
    <submittedName>
        <fullName evidence="6">Type 1 glutamine amidotransferase domain-containing protein</fullName>
    </submittedName>
</protein>
<feature type="domain" description="DJ-1/PfpI" evidence="4">
    <location>
        <begin position="33"/>
        <end position="225"/>
    </location>
</feature>
<keyword evidence="2" id="KW-0456">Lyase</keyword>
<keyword evidence="6" id="KW-0315">Glutamine amidotransferase</keyword>
<evidence type="ECO:0000313" key="8">
    <source>
        <dbReference type="Proteomes" id="UP000325393"/>
    </source>
</evidence>
<dbReference type="AlphaFoldDB" id="A0A0D6A3M4"/>
<dbReference type="GO" id="GO:0016740">
    <property type="term" value="F:transferase activity"/>
    <property type="evidence" value="ECO:0007669"/>
    <property type="project" value="UniProtKB-KW"/>
</dbReference>
<evidence type="ECO:0000256" key="1">
    <source>
        <dbReference type="ARBA" id="ARBA00023016"/>
    </source>
</evidence>
<reference evidence="5 7" key="1">
    <citation type="submission" date="2015-03" db="EMBL/GenBank/DDBJ databases">
        <title>Complete genome sequence of Lactobacillus acetotolerans NBRC 13120.</title>
        <authorList>
            <person name="Toh H."/>
            <person name="Morita H."/>
            <person name="Fujita N."/>
        </authorList>
    </citation>
    <scope>NUCLEOTIDE SEQUENCE [LARGE SCALE GENOMIC DNA]</scope>
    <source>
        <strain evidence="5 7">NBRC 13120</strain>
    </source>
</reference>
<dbReference type="KEGG" id="lae:LBAT_0736"/>